<accession>A0AA96LFG2</accession>
<gene>
    <name evidence="4" type="ORF">MJA45_07795</name>
</gene>
<sequence length="353" mass="38178">MQPAKPVRLLVAASLVVMLTSGCSLLGKDSAKQSIDPPREDTETMLQTVIKDAQKNNASQNAQSTQVTLYFKDDKGFVSPLSLPVASTEGIAKKTLESMVEDGLPKAQLPKGFTALLPKGTKVKSLDIKTESKLAVVDFSKEFTNYNVQDERKMIEAVTWALTGFPSIEQVELRVEGKKLPEMPMGATPLDGTLSRAMGINLEIAPGVNPGQSVPVTLYFQSHTADHYGYYVPVTRMVKRTDQVAKAAVDELIKGPLANKGLEAVMTLGTEVLQLKQSDDNSTVTVDFSSKFLDKDKKASADAVQAVVLSLTENTKASKVQITVNGDAKVSTTDNKTNSQPVMRPTHINPLKL</sequence>
<feature type="signal peptide" evidence="2">
    <location>
        <begin position="1"/>
        <end position="26"/>
    </location>
</feature>
<dbReference type="KEGG" id="paun:MJA45_07795"/>
<feature type="region of interest" description="Disordered" evidence="1">
    <location>
        <begin position="331"/>
        <end position="353"/>
    </location>
</feature>
<evidence type="ECO:0000313" key="5">
    <source>
        <dbReference type="Proteomes" id="UP001305702"/>
    </source>
</evidence>
<keyword evidence="2" id="KW-0732">Signal</keyword>
<evidence type="ECO:0000256" key="1">
    <source>
        <dbReference type="SAM" id="MobiDB-lite"/>
    </source>
</evidence>
<feature type="domain" description="GerMN" evidence="3">
    <location>
        <begin position="92"/>
        <end position="184"/>
    </location>
</feature>
<dbReference type="Proteomes" id="UP001305702">
    <property type="component" value="Chromosome"/>
</dbReference>
<organism evidence="4 5">
    <name type="scientific">Paenibacillus aurantius</name>
    <dbReference type="NCBI Taxonomy" id="2918900"/>
    <lineage>
        <taxon>Bacteria</taxon>
        <taxon>Bacillati</taxon>
        <taxon>Bacillota</taxon>
        <taxon>Bacilli</taxon>
        <taxon>Bacillales</taxon>
        <taxon>Paenibacillaceae</taxon>
        <taxon>Paenibacillus</taxon>
    </lineage>
</organism>
<feature type="domain" description="GerMN" evidence="3">
    <location>
        <begin position="245"/>
        <end position="333"/>
    </location>
</feature>
<dbReference type="AlphaFoldDB" id="A0AA96LFG2"/>
<dbReference type="SMART" id="SM00909">
    <property type="entry name" value="Germane"/>
    <property type="match status" value="2"/>
</dbReference>
<feature type="chain" id="PRO_5041738741" evidence="2">
    <location>
        <begin position="27"/>
        <end position="353"/>
    </location>
</feature>
<name>A0AA96LFG2_9BACL</name>
<protein>
    <submittedName>
        <fullName evidence="4">GerMN domain-containing protein</fullName>
    </submittedName>
</protein>
<dbReference type="RefSeq" id="WP_315606701.1">
    <property type="nucleotide sequence ID" value="NZ_CP130318.1"/>
</dbReference>
<keyword evidence="5" id="KW-1185">Reference proteome</keyword>
<dbReference type="InterPro" id="IPR019606">
    <property type="entry name" value="GerMN"/>
</dbReference>
<evidence type="ECO:0000256" key="2">
    <source>
        <dbReference type="SAM" id="SignalP"/>
    </source>
</evidence>
<dbReference type="EMBL" id="CP130318">
    <property type="protein sequence ID" value="WNQ12922.1"/>
    <property type="molecule type" value="Genomic_DNA"/>
</dbReference>
<reference evidence="4 5" key="1">
    <citation type="submission" date="2022-02" db="EMBL/GenBank/DDBJ databases">
        <title>Paenibacillus sp. MBLB1776 Whole Genome Shotgun Sequencing.</title>
        <authorList>
            <person name="Hwang C.Y."/>
            <person name="Cho E.-S."/>
            <person name="Seo M.-J."/>
        </authorList>
    </citation>
    <scope>NUCLEOTIDE SEQUENCE [LARGE SCALE GENOMIC DNA]</scope>
    <source>
        <strain evidence="4 5">MBLB1776</strain>
    </source>
</reference>
<proteinExistence type="predicted"/>
<dbReference type="PROSITE" id="PS51257">
    <property type="entry name" value="PROKAR_LIPOPROTEIN"/>
    <property type="match status" value="1"/>
</dbReference>
<feature type="compositionally biased region" description="Polar residues" evidence="1">
    <location>
        <begin position="331"/>
        <end position="341"/>
    </location>
</feature>
<dbReference type="Pfam" id="PF10646">
    <property type="entry name" value="Germane"/>
    <property type="match status" value="2"/>
</dbReference>
<evidence type="ECO:0000313" key="4">
    <source>
        <dbReference type="EMBL" id="WNQ12922.1"/>
    </source>
</evidence>
<evidence type="ECO:0000259" key="3">
    <source>
        <dbReference type="SMART" id="SM00909"/>
    </source>
</evidence>